<dbReference type="Proteomes" id="UP000689967">
    <property type="component" value="Unassembled WGS sequence"/>
</dbReference>
<evidence type="ECO:0000313" key="1">
    <source>
        <dbReference type="EMBL" id="MBU8542435.1"/>
    </source>
</evidence>
<reference evidence="1 2" key="1">
    <citation type="submission" date="2021-01" db="EMBL/GenBank/DDBJ databases">
        <title>Roseomonas sp. nov, a bacterium isolated from an oil production mixture in Yumen Oilfield.</title>
        <authorList>
            <person name="Wu D."/>
        </authorList>
    </citation>
    <scope>NUCLEOTIDE SEQUENCE [LARGE SCALE GENOMIC DNA]</scope>
    <source>
        <strain evidence="1 2">ROY-5-3</strain>
    </source>
</reference>
<sequence>MTETFERILAVDWSGAMDTRSIAVAAHRQNGQVQLVAAPTATRPTWWSRRGIFSLLLSAARSEGRTLAGLDFPFAMPLPIQEQIACATTANLWAFVEAAAAGAPDFYGRPSSEAPQWRHCFHRGGTLASQPDVQLLLRETEVACKRAKLGQPWSTLRLSSQPAGVQALAGMRLLHALREVLGPALAVWPFDDVEAPGVRLVVVEIFPRTAIPRKLAGLTKVSLADLPKVLDHHGASLIGAPAVKDHDTDALVAVAALPKAWRERLHPRELPPHASREGWILGVGP</sequence>
<evidence type="ECO:0000313" key="2">
    <source>
        <dbReference type="Proteomes" id="UP000689967"/>
    </source>
</evidence>
<name>A0ABS6H199_9PROT</name>
<proteinExistence type="predicted"/>
<accession>A0ABS6H199</accession>
<keyword evidence="2" id="KW-1185">Reference proteome</keyword>
<protein>
    <recommendedName>
        <fullName evidence="3">DUF429 domain-containing protein</fullName>
    </recommendedName>
</protein>
<gene>
    <name evidence="1" type="ORF">JJQ90_01880</name>
</gene>
<evidence type="ECO:0008006" key="3">
    <source>
        <dbReference type="Google" id="ProtNLM"/>
    </source>
</evidence>
<comment type="caution">
    <text evidence="1">The sequence shown here is derived from an EMBL/GenBank/DDBJ whole genome shotgun (WGS) entry which is preliminary data.</text>
</comment>
<dbReference type="EMBL" id="JAERQM010000001">
    <property type="protein sequence ID" value="MBU8542435.1"/>
    <property type="molecule type" value="Genomic_DNA"/>
</dbReference>
<dbReference type="RefSeq" id="WP_216872767.1">
    <property type="nucleotide sequence ID" value="NZ_JAERQM010000001.1"/>
</dbReference>
<organism evidence="1 2">
    <name type="scientific">Falsiroseomonas oleicola</name>
    <dbReference type="NCBI Taxonomy" id="2801474"/>
    <lineage>
        <taxon>Bacteria</taxon>
        <taxon>Pseudomonadati</taxon>
        <taxon>Pseudomonadota</taxon>
        <taxon>Alphaproteobacteria</taxon>
        <taxon>Acetobacterales</taxon>
        <taxon>Roseomonadaceae</taxon>
        <taxon>Falsiroseomonas</taxon>
    </lineage>
</organism>